<feature type="domain" description="Glycosyltransferase 2-like" evidence="1">
    <location>
        <begin position="243"/>
        <end position="365"/>
    </location>
</feature>
<keyword evidence="3" id="KW-1185">Reference proteome</keyword>
<evidence type="ECO:0000313" key="2">
    <source>
        <dbReference type="EMBL" id="MFA0792125.1"/>
    </source>
</evidence>
<dbReference type="Proteomes" id="UP001569414">
    <property type="component" value="Unassembled WGS sequence"/>
</dbReference>
<dbReference type="PANTHER" id="PTHR22916:SF3">
    <property type="entry name" value="UDP-GLCNAC:BETAGAL BETA-1,3-N-ACETYLGLUCOSAMINYLTRANSFERASE-LIKE PROTEIN 1"/>
    <property type="match status" value="1"/>
</dbReference>
<proteinExistence type="predicted"/>
<dbReference type="RefSeq" id="WP_371844533.1">
    <property type="nucleotide sequence ID" value="NZ_JBGMEL010000019.1"/>
</dbReference>
<dbReference type="InterPro" id="IPR029044">
    <property type="entry name" value="Nucleotide-diphossugar_trans"/>
</dbReference>
<dbReference type="Gene3D" id="3.90.550.10">
    <property type="entry name" value="Spore Coat Polysaccharide Biosynthesis Protein SpsA, Chain A"/>
    <property type="match status" value="1"/>
</dbReference>
<dbReference type="SUPFAM" id="SSF53448">
    <property type="entry name" value="Nucleotide-diphospho-sugar transferases"/>
    <property type="match status" value="1"/>
</dbReference>
<accession>A0ABV4NS45</accession>
<dbReference type="CDD" id="cd00761">
    <property type="entry name" value="Glyco_tranf_GTA_type"/>
    <property type="match status" value="1"/>
</dbReference>
<organism evidence="2 3">
    <name type="scientific">Microbulbifer echini</name>
    <dbReference type="NCBI Taxonomy" id="1529067"/>
    <lineage>
        <taxon>Bacteria</taxon>
        <taxon>Pseudomonadati</taxon>
        <taxon>Pseudomonadota</taxon>
        <taxon>Gammaproteobacteria</taxon>
        <taxon>Cellvibrionales</taxon>
        <taxon>Microbulbiferaceae</taxon>
        <taxon>Microbulbifer</taxon>
    </lineage>
</organism>
<comment type="caution">
    <text evidence="2">The sequence shown here is derived from an EMBL/GenBank/DDBJ whole genome shotgun (WGS) entry which is preliminary data.</text>
</comment>
<dbReference type="Pfam" id="PF00535">
    <property type="entry name" value="Glycos_transf_2"/>
    <property type="match status" value="1"/>
</dbReference>
<evidence type="ECO:0000259" key="1">
    <source>
        <dbReference type="Pfam" id="PF00535"/>
    </source>
</evidence>
<protein>
    <submittedName>
        <fullName evidence="2">Glycosyltransferase family 2 protein</fullName>
    </submittedName>
</protein>
<dbReference type="PANTHER" id="PTHR22916">
    <property type="entry name" value="GLYCOSYLTRANSFERASE"/>
    <property type="match status" value="1"/>
</dbReference>
<gene>
    <name evidence="2" type="ORF">ACCI51_16375</name>
</gene>
<reference evidence="2 3" key="1">
    <citation type="submission" date="2024-08" db="EMBL/GenBank/DDBJ databases">
        <authorList>
            <person name="Ishaq N."/>
        </authorList>
    </citation>
    <scope>NUCLEOTIDE SEQUENCE [LARGE SCALE GENOMIC DNA]</scope>
    <source>
        <strain evidence="2 3">JCM 30400</strain>
    </source>
</reference>
<dbReference type="InterPro" id="IPR001173">
    <property type="entry name" value="Glyco_trans_2-like"/>
</dbReference>
<dbReference type="EMBL" id="JBGMEL010000019">
    <property type="protein sequence ID" value="MFA0792125.1"/>
    <property type="molecule type" value="Genomic_DNA"/>
</dbReference>
<sequence length="514" mass="58179">MQHKEKVKTVDFSVEEIEILQKKAALADSLKFELNDYKAKARLIKGLRCELEKERIKLHRITNSLAYYVGDSFVSALGKGGLFLARLPIAMLFTIKGVLAYRRAQNALVNNEYEVRELDVISLRGITSARIKYRNYWPKPNASRSDLAFLSMGVLREYGVDEAVDFFDFYLTGENLAAGWLLSLNLYLNDEEKWLGNINNYLESFGLLPISLSSRAPSKSGEFQRIECLVPGDYTVDSSCKVTIIMPAFNAEKTVEHAIKSILAQTWRDFELIIVDDCSSDQTWEIVKAYSAVDDRIVALRNHVNVGPYVSKNYALRIAQGKYLTGHDADDWAHPQRIENQMRVMLGAGDVNASITRMIRMNERRGVDHFSRIGKVSPDGVARLASISCMFEMNSFREKLGYWDSVRFGGDSELIQRAKIIFGDKFVTQETISMICLDAEGSLTNHPVHGIDKVAGISSSRIKYKDAWKGWHKTISEDSAYLDFPQVERKFEAPCAASVSDELINTNLTVYDHR</sequence>
<name>A0ABV4NS45_9GAMM</name>
<evidence type="ECO:0000313" key="3">
    <source>
        <dbReference type="Proteomes" id="UP001569414"/>
    </source>
</evidence>